<accession>A0A9C6U7B3</accession>
<dbReference type="Gene3D" id="1.20.1280.50">
    <property type="match status" value="1"/>
</dbReference>
<dbReference type="InterPro" id="IPR001810">
    <property type="entry name" value="F-box_dom"/>
</dbReference>
<dbReference type="InterPro" id="IPR032675">
    <property type="entry name" value="LRR_dom_sf"/>
</dbReference>
<evidence type="ECO:0000259" key="1">
    <source>
        <dbReference type="PROSITE" id="PS50181"/>
    </source>
</evidence>
<dbReference type="SMART" id="SM00256">
    <property type="entry name" value="FBOX"/>
    <property type="match status" value="1"/>
</dbReference>
<keyword evidence="2" id="KW-1185">Reference proteome</keyword>
<evidence type="ECO:0000313" key="2">
    <source>
        <dbReference type="Proteomes" id="UP000504606"/>
    </source>
</evidence>
<reference evidence="3" key="1">
    <citation type="submission" date="2025-08" db="UniProtKB">
        <authorList>
            <consortium name="RefSeq"/>
        </authorList>
    </citation>
    <scope>IDENTIFICATION</scope>
    <source>
        <tissue evidence="3">Whole organism</tissue>
    </source>
</reference>
<organism evidence="2 3">
    <name type="scientific">Frankliniella occidentalis</name>
    <name type="common">Western flower thrips</name>
    <name type="synonym">Euthrips occidentalis</name>
    <dbReference type="NCBI Taxonomy" id="133901"/>
    <lineage>
        <taxon>Eukaryota</taxon>
        <taxon>Metazoa</taxon>
        <taxon>Ecdysozoa</taxon>
        <taxon>Arthropoda</taxon>
        <taxon>Hexapoda</taxon>
        <taxon>Insecta</taxon>
        <taxon>Pterygota</taxon>
        <taxon>Neoptera</taxon>
        <taxon>Paraneoptera</taxon>
        <taxon>Thysanoptera</taxon>
        <taxon>Terebrantia</taxon>
        <taxon>Thripoidea</taxon>
        <taxon>Thripidae</taxon>
        <taxon>Frankliniella</taxon>
    </lineage>
</organism>
<dbReference type="AlphaFoldDB" id="A0A9C6U7B3"/>
<dbReference type="RefSeq" id="XP_052124314.1">
    <property type="nucleotide sequence ID" value="XM_052268354.1"/>
</dbReference>
<dbReference type="OrthoDB" id="10257471at2759"/>
<dbReference type="Pfam" id="PF12937">
    <property type="entry name" value="F-box-like"/>
    <property type="match status" value="1"/>
</dbReference>
<dbReference type="Proteomes" id="UP000504606">
    <property type="component" value="Unplaced"/>
</dbReference>
<dbReference type="KEGG" id="foc:127749582"/>
<dbReference type="GeneID" id="127749582"/>
<proteinExistence type="predicted"/>
<dbReference type="PROSITE" id="PS50181">
    <property type="entry name" value="FBOX"/>
    <property type="match status" value="1"/>
</dbReference>
<gene>
    <name evidence="3" type="primary">LOC127749582</name>
</gene>
<name>A0A9C6U7B3_FRAOC</name>
<sequence length="491" mass="53822">MAATSFVTLEQLPDDVVAMAATSLVTLEELPDDVLVMALKYVDVEDILACRLVSKRFCGLALHRDVWRHRKLADCNPRAGAVLRLAPCLYMLKVTGRIPTLAATTTGCAVAKLMLMPSELSVAANAAEYSLVVRNQESLGRLRELVLYPSEMNEADVLYRTVASCSGLASLSLSAYFMQPQITQPIVSGPPRSSLTYFTCSVDENSASFVNTILAGHSATLEAVEIPQSDLQESTTAELLAAMPRLRKLLCDSVLCGLEAVAECKALRDVHIFVDMSLGDYDRAIQFLRRADQLRRVYLETETETETDKWSTVESTVLTDAIEALASSGRSRVEQLFLEARGVILPLLRSLPSLPALRFLNLALDFDVELLKSITPVTAPALRLLEIVAERGKCPHAWIHGAAVKATLTGNPLLHIQLWSRTGRGSNPQDCETCAAACHQGVNWHGVWKIGLYSHDPGTCPSPEAHADVTDWELCYKKRSTKNAACTWIRV</sequence>
<evidence type="ECO:0000313" key="3">
    <source>
        <dbReference type="RefSeq" id="XP_052124314.1"/>
    </source>
</evidence>
<protein>
    <submittedName>
        <fullName evidence="3">Uncharacterized protein LOC127749582</fullName>
    </submittedName>
</protein>
<dbReference type="Gene3D" id="3.80.10.10">
    <property type="entry name" value="Ribonuclease Inhibitor"/>
    <property type="match status" value="1"/>
</dbReference>
<dbReference type="InterPro" id="IPR036047">
    <property type="entry name" value="F-box-like_dom_sf"/>
</dbReference>
<feature type="domain" description="F-box" evidence="1">
    <location>
        <begin position="24"/>
        <end position="70"/>
    </location>
</feature>
<dbReference type="SUPFAM" id="SSF81383">
    <property type="entry name" value="F-box domain"/>
    <property type="match status" value="1"/>
</dbReference>